<keyword evidence="2" id="KW-1185">Reference proteome</keyword>
<accession>A0ABN8LAP0</accession>
<dbReference type="EMBL" id="CALNXI010000006">
    <property type="protein sequence ID" value="CAH3014148.1"/>
    <property type="molecule type" value="Genomic_DNA"/>
</dbReference>
<organism evidence="1 2">
    <name type="scientific">Porites evermanni</name>
    <dbReference type="NCBI Taxonomy" id="104178"/>
    <lineage>
        <taxon>Eukaryota</taxon>
        <taxon>Metazoa</taxon>
        <taxon>Cnidaria</taxon>
        <taxon>Anthozoa</taxon>
        <taxon>Hexacorallia</taxon>
        <taxon>Scleractinia</taxon>
        <taxon>Fungiina</taxon>
        <taxon>Poritidae</taxon>
        <taxon>Porites</taxon>
    </lineage>
</organism>
<feature type="non-terminal residue" evidence="1">
    <location>
        <position position="1"/>
    </location>
</feature>
<protein>
    <submittedName>
        <fullName evidence="1">Uncharacterized protein</fullName>
    </submittedName>
</protein>
<evidence type="ECO:0000313" key="1">
    <source>
        <dbReference type="EMBL" id="CAH3014148.1"/>
    </source>
</evidence>
<name>A0ABN8LAP0_9CNID</name>
<gene>
    <name evidence="1" type="ORF">PEVE_00036977</name>
</gene>
<comment type="caution">
    <text evidence="1">The sequence shown here is derived from an EMBL/GenBank/DDBJ whole genome shotgun (WGS) entry which is preliminary data.</text>
</comment>
<proteinExistence type="predicted"/>
<evidence type="ECO:0000313" key="2">
    <source>
        <dbReference type="Proteomes" id="UP001159427"/>
    </source>
</evidence>
<reference evidence="1 2" key="1">
    <citation type="submission" date="2022-05" db="EMBL/GenBank/DDBJ databases">
        <authorList>
            <consortium name="Genoscope - CEA"/>
            <person name="William W."/>
        </authorList>
    </citation>
    <scope>NUCLEOTIDE SEQUENCE [LARGE SCALE GENOMIC DNA]</scope>
</reference>
<dbReference type="Proteomes" id="UP001159427">
    <property type="component" value="Unassembled WGS sequence"/>
</dbReference>
<sequence>PLLSEEISPETETAMKELVEKYRPVRQRTVRGKLQRTKMGLYHQQSTRRNKITYSFIYATSEGGDAPQVTFVDDCLVAVAVAEARPPPDEYEPDSGDDFSDREKILRLLPFQGLGGQYVPIFDLICKVCL</sequence>